<keyword evidence="1" id="KW-1133">Transmembrane helix</keyword>
<evidence type="ECO:0000313" key="2">
    <source>
        <dbReference type="EMBL" id="ALG05291.2"/>
    </source>
</evidence>
<feature type="transmembrane region" description="Helical" evidence="1">
    <location>
        <begin position="186"/>
        <end position="203"/>
    </location>
</feature>
<feature type="transmembrane region" description="Helical" evidence="1">
    <location>
        <begin position="162"/>
        <end position="180"/>
    </location>
</feature>
<sequence length="205" mass="20747">MERSVGARLRPVNALLSFGAALVSLRLAGLLVRGRRYAWAAGLVSFAAAAAAMAWGSAHGWDAYSFRVYYLAGALLSAPLLGVGSLQLMRRQSAAPIGLLWSGVAIGLALGLHVHGTFTGSDVPRAQDHLDVLPRVLAILASSLGTAAVVVVAALTLRRRPLGNALLLAAVGAAAAASALTQTAVAAAAACFALAAALLYAAATR</sequence>
<accession>A0A0N9HMX8</accession>
<feature type="transmembrane region" description="Helical" evidence="1">
    <location>
        <begin position="37"/>
        <end position="56"/>
    </location>
</feature>
<gene>
    <name evidence="2" type="ORF">5G12_032</name>
</gene>
<protein>
    <submittedName>
        <fullName evidence="2">Uncharacterized protein</fullName>
    </submittedName>
</protein>
<keyword evidence="1" id="KW-0812">Transmembrane</keyword>
<name>A0A0N9HMX8_9BACT</name>
<feature type="transmembrane region" description="Helical" evidence="1">
    <location>
        <begin position="136"/>
        <end position="155"/>
    </location>
</feature>
<dbReference type="AlphaFoldDB" id="A0A0N9HMX8"/>
<reference evidence="2" key="1">
    <citation type="submission" date="2016-04" db="EMBL/GenBank/DDBJ databases">
        <title>Exploring the genomic information of specific uncultured soil bacteria through a new metagenomic library-based strategy.</title>
        <authorList>
            <person name="Liu Y."/>
            <person name="Zhang R."/>
        </authorList>
    </citation>
    <scope>NUCLEOTIDE SEQUENCE</scope>
</reference>
<feature type="transmembrane region" description="Helical" evidence="1">
    <location>
        <begin position="98"/>
        <end position="116"/>
    </location>
</feature>
<feature type="transmembrane region" description="Helical" evidence="1">
    <location>
        <begin position="12"/>
        <end position="32"/>
    </location>
</feature>
<keyword evidence="1" id="KW-0472">Membrane</keyword>
<organism evidence="2">
    <name type="scientific">uncultured bacterium 5G12</name>
    <dbReference type="NCBI Taxonomy" id="1701325"/>
    <lineage>
        <taxon>Bacteria</taxon>
        <taxon>environmental samples</taxon>
    </lineage>
</organism>
<feature type="transmembrane region" description="Helical" evidence="1">
    <location>
        <begin position="68"/>
        <end position="86"/>
    </location>
</feature>
<dbReference type="EMBL" id="KT342857">
    <property type="protein sequence ID" value="ALG05291.2"/>
    <property type="molecule type" value="Genomic_DNA"/>
</dbReference>
<evidence type="ECO:0000256" key="1">
    <source>
        <dbReference type="SAM" id="Phobius"/>
    </source>
</evidence>
<proteinExistence type="predicted"/>